<name>A0A514DA01_9VIRU</name>
<protein>
    <submittedName>
        <fullName evidence="9">Uncharacterized protein</fullName>
    </submittedName>
</protein>
<dbReference type="Pfam" id="PF03863">
    <property type="entry name" value="Phage_mat-A"/>
    <property type="match status" value="1"/>
</dbReference>
<dbReference type="GO" id="GO:0039666">
    <property type="term" value="P:virion attachment to host cell pilus"/>
    <property type="evidence" value="ECO:0007669"/>
    <property type="project" value="UniProtKB-KW"/>
</dbReference>
<sequence>MARYRERVTTSPGGTATDPSGLLPDEHQGVTTMLTQWMVDVDNNPGHPNPLTAVRYQDIVGAYSGPSGYYTTHRWLFNCDISPYFGPARVELPSANLVLSAGLAATNPSKPQIDLPVFVYELKDLPGMIHSSWGKLLKITPHPEKISIASASKRGGRIGNSAVEYNFGWAPLINDLKGLVNIMPNIDKRFNELKGLKDTGVLAKSGPSFRNDFTFYRDRYCVNLYGAYAQCHVHMHAFEKTWSSIHWVADNQKALQSTPDADLHDIAQRAILGQNASLASVWEALPWSWLADYFSNVGDLVNGQRNSVGAHPDGMCVMTSIGCDVVGLEQFAGPAGGSLAGLGGKVISKYRGGYSLVYPEARLPFLNASQLTTLSSIAVNIGQNSRALG</sequence>
<keyword evidence="6" id="KW-1160">Virus entry into host cell</keyword>
<keyword evidence="5" id="KW-1175">Viral attachment to host cell pilus</keyword>
<accession>A0A514DA01</accession>
<keyword evidence="2" id="KW-0945">Host-virus interaction</keyword>
<comment type="subcellular location">
    <subcellularLocation>
        <location evidence="1">Virion</location>
    </subcellularLocation>
</comment>
<evidence type="ECO:0000313" key="9">
    <source>
        <dbReference type="EMBL" id="QDH90440.1"/>
    </source>
</evidence>
<evidence type="ECO:0000256" key="8">
    <source>
        <dbReference type="SAM" id="MobiDB-lite"/>
    </source>
</evidence>
<evidence type="ECO:0000256" key="4">
    <source>
        <dbReference type="ARBA" id="ARBA00022844"/>
    </source>
</evidence>
<comment type="similarity">
    <text evidence="7">Belongs to the Leviviricetes maturation protein family.</text>
</comment>
<keyword evidence="3" id="KW-1161">Viral attachment to host cell</keyword>
<gene>
    <name evidence="9" type="ORF">H2Rhizo33695_000001</name>
</gene>
<evidence type="ECO:0000256" key="2">
    <source>
        <dbReference type="ARBA" id="ARBA00022581"/>
    </source>
</evidence>
<evidence type="ECO:0000256" key="7">
    <source>
        <dbReference type="ARBA" id="ARBA00035110"/>
    </source>
</evidence>
<feature type="region of interest" description="Disordered" evidence="8">
    <location>
        <begin position="1"/>
        <end position="25"/>
    </location>
</feature>
<evidence type="ECO:0000256" key="3">
    <source>
        <dbReference type="ARBA" id="ARBA00022804"/>
    </source>
</evidence>
<evidence type="ECO:0000256" key="6">
    <source>
        <dbReference type="ARBA" id="ARBA00023296"/>
    </source>
</evidence>
<dbReference type="InterPro" id="IPR005563">
    <property type="entry name" value="A_protein"/>
</dbReference>
<evidence type="ECO:0000256" key="1">
    <source>
        <dbReference type="ARBA" id="ARBA00004328"/>
    </source>
</evidence>
<dbReference type="EMBL" id="MN035537">
    <property type="protein sequence ID" value="QDH90440.1"/>
    <property type="molecule type" value="Genomic_RNA"/>
</dbReference>
<keyword evidence="4" id="KW-0946">Virion</keyword>
<organism evidence="9">
    <name type="scientific">Leviviridae sp</name>
    <dbReference type="NCBI Taxonomy" id="2027243"/>
    <lineage>
        <taxon>Viruses</taxon>
        <taxon>Riboviria</taxon>
        <taxon>Orthornavirae</taxon>
        <taxon>Lenarviricota</taxon>
        <taxon>Leviviricetes</taxon>
        <taxon>Norzivirales</taxon>
        <taxon>Fiersviridae</taxon>
    </lineage>
</organism>
<proteinExistence type="inferred from homology"/>
<dbReference type="GO" id="GO:0044423">
    <property type="term" value="C:virion component"/>
    <property type="evidence" value="ECO:0007669"/>
    <property type="project" value="UniProtKB-KW"/>
</dbReference>
<feature type="compositionally biased region" description="Polar residues" evidence="8">
    <location>
        <begin position="9"/>
        <end position="18"/>
    </location>
</feature>
<reference evidence="9" key="1">
    <citation type="submission" date="2019-05" db="EMBL/GenBank/DDBJ databases">
        <title>Metatranscriptomic reconstruction reveals RNA viruses with the potential to shape carbon cycling in soil.</title>
        <authorList>
            <person name="Starr E.P."/>
            <person name="Nuccio E."/>
            <person name="Pett-Ridge J."/>
            <person name="Banfield J.F."/>
            <person name="Firestone M.K."/>
        </authorList>
    </citation>
    <scope>NUCLEOTIDE SEQUENCE</scope>
    <source>
        <strain evidence="9">H2_Rhizo_33_scaffold_695</strain>
    </source>
</reference>
<evidence type="ECO:0000256" key="5">
    <source>
        <dbReference type="ARBA" id="ARBA00023104"/>
    </source>
</evidence>